<dbReference type="RefSeq" id="WP_065674385.1">
    <property type="nucleotide sequence ID" value="NZ_JAHKRU010000048.1"/>
</dbReference>
<sequence>MADLDFILQRKILKLGNKLVNTRNVDLKTHDLTPNQSETLLYFDAHPGEVIVNLKDYLEISHQAARNMVARMKLKSLLYVTVSATDARARQVYLTAKGQTICAQLKANGTSVGHTILSQLSASERQQLAHLLDKITDQF</sequence>
<dbReference type="Pfam" id="PF12802">
    <property type="entry name" value="MarR_2"/>
    <property type="match status" value="1"/>
</dbReference>
<dbReference type="Proteomes" id="UP000238378">
    <property type="component" value="Unassembled WGS sequence"/>
</dbReference>
<keyword evidence="4" id="KW-1185">Reference proteome</keyword>
<evidence type="ECO:0000313" key="5">
    <source>
        <dbReference type="Proteomes" id="UP000276249"/>
    </source>
</evidence>
<dbReference type="GO" id="GO:0006355">
    <property type="term" value="P:regulation of DNA-templated transcription"/>
    <property type="evidence" value="ECO:0007669"/>
    <property type="project" value="UniProtKB-ARBA"/>
</dbReference>
<dbReference type="PRINTS" id="PR00598">
    <property type="entry name" value="HTHMARR"/>
</dbReference>
<dbReference type="InterPro" id="IPR036388">
    <property type="entry name" value="WH-like_DNA-bd_sf"/>
</dbReference>
<feature type="domain" description="HTH marR-type" evidence="1">
    <location>
        <begin position="1"/>
        <end position="137"/>
    </location>
</feature>
<accession>A0ABD7IS11</accession>
<dbReference type="EMBL" id="PVOB01000036">
    <property type="protein sequence ID" value="PRO95712.1"/>
    <property type="molecule type" value="Genomic_DNA"/>
</dbReference>
<gene>
    <name evidence="2" type="ORF">C6Y08_03135</name>
    <name evidence="3" type="ORF">D6U18_04200</name>
</gene>
<dbReference type="PANTHER" id="PTHR33164:SF57">
    <property type="entry name" value="MARR-FAMILY TRANSCRIPTIONAL REGULATOR"/>
    <property type="match status" value="1"/>
</dbReference>
<proteinExistence type="predicted"/>
<dbReference type="InterPro" id="IPR039422">
    <property type="entry name" value="MarR/SlyA-like"/>
</dbReference>
<dbReference type="InterPro" id="IPR036390">
    <property type="entry name" value="WH_DNA-bd_sf"/>
</dbReference>
<dbReference type="Proteomes" id="UP000276249">
    <property type="component" value="Unassembled WGS sequence"/>
</dbReference>
<protein>
    <submittedName>
        <fullName evidence="3">MarR family transcriptional regulator</fullName>
    </submittedName>
</protein>
<dbReference type="InterPro" id="IPR000835">
    <property type="entry name" value="HTH_MarR-typ"/>
</dbReference>
<evidence type="ECO:0000259" key="1">
    <source>
        <dbReference type="PROSITE" id="PS50995"/>
    </source>
</evidence>
<dbReference type="SUPFAM" id="SSF46785">
    <property type="entry name" value="Winged helix' DNA-binding domain"/>
    <property type="match status" value="1"/>
</dbReference>
<dbReference type="EMBL" id="RDCJ01000042">
    <property type="protein sequence ID" value="RMW50235.1"/>
    <property type="molecule type" value="Genomic_DNA"/>
</dbReference>
<organism evidence="3 5">
    <name type="scientific">Lactiplantibacillus pentosus</name>
    <name type="common">Lactobacillus pentosus</name>
    <dbReference type="NCBI Taxonomy" id="1589"/>
    <lineage>
        <taxon>Bacteria</taxon>
        <taxon>Bacillati</taxon>
        <taxon>Bacillota</taxon>
        <taxon>Bacilli</taxon>
        <taxon>Lactobacillales</taxon>
        <taxon>Lactobacillaceae</taxon>
        <taxon>Lactiplantibacillus</taxon>
    </lineage>
</organism>
<dbReference type="Gene3D" id="1.10.10.10">
    <property type="entry name" value="Winged helix-like DNA-binding domain superfamily/Winged helix DNA-binding domain"/>
    <property type="match status" value="1"/>
</dbReference>
<name>A0ABD7IS11_LACPE</name>
<evidence type="ECO:0000313" key="4">
    <source>
        <dbReference type="Proteomes" id="UP000238378"/>
    </source>
</evidence>
<dbReference type="PROSITE" id="PS50995">
    <property type="entry name" value="HTH_MARR_2"/>
    <property type="match status" value="1"/>
</dbReference>
<dbReference type="SMART" id="SM00347">
    <property type="entry name" value="HTH_MARR"/>
    <property type="match status" value="1"/>
</dbReference>
<evidence type="ECO:0000313" key="3">
    <source>
        <dbReference type="EMBL" id="RMW50235.1"/>
    </source>
</evidence>
<reference evidence="2 4" key="1">
    <citation type="submission" date="2018-03" db="EMBL/GenBank/DDBJ databases">
        <title>Draft Genome Sequences of six Lactobacillus pentosus Strains Isolated from Brines of Traditionally Fermented Spanish-Style Green Table Olives.</title>
        <authorList>
            <person name="Calero-Delgado B."/>
            <person name="Martin-Platero A.M."/>
            <person name="Perez-Pulido A.J."/>
            <person name="Benitez-Cabello A."/>
            <person name="Casimiro-Soriguer C.S."/>
            <person name="Martinez-Bueno M."/>
            <person name="Arroyo-Lopez F.N."/>
            <person name="Rodriguez-Gomez F."/>
            <person name="Bautista-Gallego J."/>
            <person name="Garrido-Fernandez A."/>
            <person name="Jimenez-Diaz R."/>
        </authorList>
    </citation>
    <scope>NUCLEOTIDE SEQUENCE [LARGE SCALE GENOMIC DNA]</scope>
    <source>
        <strain evidence="2 4">IG2</strain>
    </source>
</reference>
<comment type="caution">
    <text evidence="3">The sequence shown here is derived from an EMBL/GenBank/DDBJ whole genome shotgun (WGS) entry which is preliminary data.</text>
</comment>
<dbReference type="PANTHER" id="PTHR33164">
    <property type="entry name" value="TRANSCRIPTIONAL REGULATOR, MARR FAMILY"/>
    <property type="match status" value="1"/>
</dbReference>
<reference evidence="3 5" key="2">
    <citation type="submission" date="2018-10" db="EMBL/GenBank/DDBJ databases">
        <title>Genome sequences of five Lactobacillus pentosus strains isolated from brines of traditionally fermented spanish-style green table olives and differences between them.</title>
        <authorList>
            <person name="Jimenez Diaz R."/>
        </authorList>
    </citation>
    <scope>NUCLEOTIDE SEQUENCE [LARGE SCALE GENOMIC DNA]</scope>
    <source>
        <strain evidence="3 5">IG10</strain>
    </source>
</reference>
<evidence type="ECO:0000313" key="2">
    <source>
        <dbReference type="EMBL" id="PRO95712.1"/>
    </source>
</evidence>
<dbReference type="AlphaFoldDB" id="A0ABD7IS11"/>